<sequence>MSGSDAPVPSASLQAACGVGFLALNPGATPADAQAFCTQQFTIYGSGLAHFVSTSFGQPAIILGCCFPFLLLNLIIAISRLVKILNARSVFLMISTLGQLVFVASIAWALCDSNVDTVPSDYSGVIGITIMLIFVCVAGITRFSQVIVSTRRRHLLQRGSCAIVLAYGCLLCALAAKEVTDSLDHPTIFSKRFIGLFLVPVLIYLLGGLFCFSWNLPSAFPSRSNPSVSRAESPFAMLKTLRIVNDAMMFAVAAVCVSQLSVAFVLRRTVYGTAVICLHVSIILFIENIFETITNAIRGRGIFSGYTSNNPSDNHRGHMGHSSHVINSDPVFRTSGALPGSPRVEPSESGIGIAAYGGVHQKENWGFEKEAGSSVATVKYPPSAAPARRRDDDRERRR</sequence>
<feature type="region of interest" description="Disordered" evidence="1">
    <location>
        <begin position="370"/>
        <end position="398"/>
    </location>
</feature>
<dbReference type="Proteomes" id="UP001212152">
    <property type="component" value="Unassembled WGS sequence"/>
</dbReference>
<evidence type="ECO:0000256" key="1">
    <source>
        <dbReference type="SAM" id="MobiDB-lite"/>
    </source>
</evidence>
<feature type="transmembrane region" description="Helical" evidence="2">
    <location>
        <begin position="155"/>
        <end position="176"/>
    </location>
</feature>
<protein>
    <recommendedName>
        <fullName evidence="5">Transmembrane protein</fullName>
    </recommendedName>
</protein>
<feature type="transmembrane region" description="Helical" evidence="2">
    <location>
        <begin position="196"/>
        <end position="216"/>
    </location>
</feature>
<keyword evidence="2" id="KW-1133">Transmembrane helix</keyword>
<accession>A0AAD5TNS1</accession>
<reference evidence="3" key="1">
    <citation type="submission" date="2020-05" db="EMBL/GenBank/DDBJ databases">
        <title>Phylogenomic resolution of chytrid fungi.</title>
        <authorList>
            <person name="Stajich J.E."/>
            <person name="Amses K."/>
            <person name="Simmons R."/>
            <person name="Seto K."/>
            <person name="Myers J."/>
            <person name="Bonds A."/>
            <person name="Quandt C.A."/>
            <person name="Barry K."/>
            <person name="Liu P."/>
            <person name="Grigoriev I."/>
            <person name="Longcore J.E."/>
            <person name="James T.Y."/>
        </authorList>
    </citation>
    <scope>NUCLEOTIDE SEQUENCE</scope>
    <source>
        <strain evidence="3">JEL0379</strain>
    </source>
</reference>
<comment type="caution">
    <text evidence="3">The sequence shown here is derived from an EMBL/GenBank/DDBJ whole genome shotgun (WGS) entry which is preliminary data.</text>
</comment>
<feature type="compositionally biased region" description="Basic and acidic residues" evidence="1">
    <location>
        <begin position="388"/>
        <end position="398"/>
    </location>
</feature>
<evidence type="ECO:0000256" key="2">
    <source>
        <dbReference type="SAM" id="Phobius"/>
    </source>
</evidence>
<dbReference type="AlphaFoldDB" id="A0AAD5TNS1"/>
<proteinExistence type="predicted"/>
<evidence type="ECO:0008006" key="5">
    <source>
        <dbReference type="Google" id="ProtNLM"/>
    </source>
</evidence>
<feature type="transmembrane region" description="Helical" evidence="2">
    <location>
        <begin position="57"/>
        <end position="78"/>
    </location>
</feature>
<gene>
    <name evidence="3" type="ORF">HDU87_002320</name>
</gene>
<feature type="transmembrane region" description="Helical" evidence="2">
    <location>
        <begin position="271"/>
        <end position="290"/>
    </location>
</feature>
<feature type="transmembrane region" description="Helical" evidence="2">
    <location>
        <begin position="247"/>
        <end position="265"/>
    </location>
</feature>
<evidence type="ECO:0000313" key="4">
    <source>
        <dbReference type="Proteomes" id="UP001212152"/>
    </source>
</evidence>
<organism evidence="3 4">
    <name type="scientific">Geranomyces variabilis</name>
    <dbReference type="NCBI Taxonomy" id="109894"/>
    <lineage>
        <taxon>Eukaryota</taxon>
        <taxon>Fungi</taxon>
        <taxon>Fungi incertae sedis</taxon>
        <taxon>Chytridiomycota</taxon>
        <taxon>Chytridiomycota incertae sedis</taxon>
        <taxon>Chytridiomycetes</taxon>
        <taxon>Spizellomycetales</taxon>
        <taxon>Powellomycetaceae</taxon>
        <taxon>Geranomyces</taxon>
    </lineage>
</organism>
<feature type="transmembrane region" description="Helical" evidence="2">
    <location>
        <begin position="90"/>
        <end position="110"/>
    </location>
</feature>
<keyword evidence="2" id="KW-0812">Transmembrane</keyword>
<evidence type="ECO:0000313" key="3">
    <source>
        <dbReference type="EMBL" id="KAJ3180095.1"/>
    </source>
</evidence>
<keyword evidence="2" id="KW-0472">Membrane</keyword>
<feature type="transmembrane region" description="Helical" evidence="2">
    <location>
        <begin position="122"/>
        <end position="143"/>
    </location>
</feature>
<dbReference type="EMBL" id="JADGJQ010000018">
    <property type="protein sequence ID" value="KAJ3180095.1"/>
    <property type="molecule type" value="Genomic_DNA"/>
</dbReference>
<keyword evidence="4" id="KW-1185">Reference proteome</keyword>
<name>A0AAD5TNS1_9FUNG</name>